<dbReference type="Pfam" id="PF03330">
    <property type="entry name" value="DPBB_1"/>
    <property type="match status" value="1"/>
</dbReference>
<dbReference type="Gene3D" id="3.30.70.1070">
    <property type="entry name" value="Sporulation related repeat"/>
    <property type="match status" value="1"/>
</dbReference>
<dbReference type="HAMAP" id="MF_02071">
    <property type="entry name" value="RlpA"/>
    <property type="match status" value="1"/>
</dbReference>
<dbReference type="GO" id="GO:0008932">
    <property type="term" value="F:lytic endotransglycosylase activity"/>
    <property type="evidence" value="ECO:0007669"/>
    <property type="project" value="UniProtKB-UniRule"/>
</dbReference>
<dbReference type="InterPro" id="IPR036908">
    <property type="entry name" value="RlpA-like_sf"/>
</dbReference>
<dbReference type="SUPFAM" id="SSF110997">
    <property type="entry name" value="Sporulation related repeat"/>
    <property type="match status" value="1"/>
</dbReference>
<dbReference type="GO" id="GO:0042834">
    <property type="term" value="F:peptidoglycan binding"/>
    <property type="evidence" value="ECO:0007669"/>
    <property type="project" value="InterPro"/>
</dbReference>
<comment type="similarity">
    <text evidence="4 5">Belongs to the RlpA family.</text>
</comment>
<evidence type="ECO:0000256" key="1">
    <source>
        <dbReference type="ARBA" id="ARBA00022729"/>
    </source>
</evidence>
<protein>
    <recommendedName>
        <fullName evidence="4">Probable endolytic peptidoglycan transglycosylase RlpA</fullName>
        <ecNumber evidence="4">4.2.2.-</ecNumber>
    </recommendedName>
</protein>
<dbReference type="InterPro" id="IPR009009">
    <property type="entry name" value="RlpA-like_DPBB"/>
</dbReference>
<keyword evidence="1" id="KW-0732">Signal</keyword>
<dbReference type="EMBL" id="CAACVI010000001">
    <property type="protein sequence ID" value="VEN72807.1"/>
    <property type="molecule type" value="Genomic_DNA"/>
</dbReference>
<evidence type="ECO:0000313" key="8">
    <source>
        <dbReference type="EMBL" id="VEN72807.1"/>
    </source>
</evidence>
<evidence type="ECO:0000256" key="2">
    <source>
        <dbReference type="ARBA" id="ARBA00023239"/>
    </source>
</evidence>
<dbReference type="AlphaFoldDB" id="A0A484HE76"/>
<name>A0A484HE76_9BACT</name>
<dbReference type="Pfam" id="PF05036">
    <property type="entry name" value="SPOR"/>
    <property type="match status" value="1"/>
</dbReference>
<keyword evidence="3 4" id="KW-0961">Cell wall biogenesis/degradation</keyword>
<dbReference type="InterPro" id="IPR007730">
    <property type="entry name" value="SPOR-like_dom"/>
</dbReference>
<keyword evidence="2 4" id="KW-0456">Lyase</keyword>
<dbReference type="SUPFAM" id="SSF50685">
    <property type="entry name" value="Barwin-like endoglucanases"/>
    <property type="match status" value="1"/>
</dbReference>
<feature type="compositionally biased region" description="Low complexity" evidence="6">
    <location>
        <begin position="47"/>
        <end position="56"/>
    </location>
</feature>
<sequence length="278" mass="30524">MMRATTSGTQKSRFLFSSPVLCLVLAALTPALFLCAGGCGAVRSSASSMSGSSWPGPSEPAPPKPQKPYVVMGKEYRPIPLEDAAGFRQQGLASWYGEDFHGRKTANGEIYNMHAMTAAHKTLPLGAHIRVKNLKNNRKVEVRVNDRGPFVRGRIVDLSYRAAKKLDMVDSGTAPVEVVALGFPTRGPGARPYYSRPKSYQVGDFTIQVGAFREKENAERLLQILDKTYNNAHVSDFNDGKDLLYRVRVGKCSTLEKAKEYESVMIEKGFKGAFVVAE</sequence>
<feature type="domain" description="SPOR" evidence="7">
    <location>
        <begin position="199"/>
        <end position="278"/>
    </location>
</feature>
<evidence type="ECO:0000256" key="5">
    <source>
        <dbReference type="RuleBase" id="RU003495"/>
    </source>
</evidence>
<evidence type="ECO:0000256" key="6">
    <source>
        <dbReference type="SAM" id="MobiDB-lite"/>
    </source>
</evidence>
<evidence type="ECO:0000256" key="4">
    <source>
        <dbReference type="HAMAP-Rule" id="MF_02071"/>
    </source>
</evidence>
<dbReference type="PANTHER" id="PTHR34183">
    <property type="entry name" value="ENDOLYTIC PEPTIDOGLYCAN TRANSGLYCOSYLASE RLPA"/>
    <property type="match status" value="1"/>
</dbReference>
<evidence type="ECO:0000259" key="7">
    <source>
        <dbReference type="PROSITE" id="PS51724"/>
    </source>
</evidence>
<accession>A0A484HE76</accession>
<dbReference type="InterPro" id="IPR034718">
    <property type="entry name" value="RlpA"/>
</dbReference>
<evidence type="ECO:0000256" key="3">
    <source>
        <dbReference type="ARBA" id="ARBA00023316"/>
    </source>
</evidence>
<dbReference type="Gene3D" id="2.40.40.10">
    <property type="entry name" value="RlpA-like domain"/>
    <property type="match status" value="1"/>
</dbReference>
<dbReference type="CDD" id="cd22268">
    <property type="entry name" value="DPBB_RlpA-like"/>
    <property type="match status" value="1"/>
</dbReference>
<organism evidence="8">
    <name type="scientific">uncultured Desulfobacteraceae bacterium</name>
    <dbReference type="NCBI Taxonomy" id="218296"/>
    <lineage>
        <taxon>Bacteria</taxon>
        <taxon>Pseudomonadati</taxon>
        <taxon>Thermodesulfobacteriota</taxon>
        <taxon>Desulfobacteria</taxon>
        <taxon>Desulfobacterales</taxon>
        <taxon>Desulfobacteraceae</taxon>
        <taxon>environmental samples</taxon>
    </lineage>
</organism>
<comment type="function">
    <text evidence="4">Lytic transglycosylase with a strong preference for naked glycan strands that lack stem peptides.</text>
</comment>
<dbReference type="InterPro" id="IPR036680">
    <property type="entry name" value="SPOR-like_sf"/>
</dbReference>
<gene>
    <name evidence="4 8" type="primary">rlpA</name>
    <name evidence="8" type="ORF">EPICR_10307</name>
</gene>
<dbReference type="EC" id="4.2.2.-" evidence="4"/>
<proteinExistence type="inferred from homology"/>
<feature type="region of interest" description="Disordered" evidence="6">
    <location>
        <begin position="47"/>
        <end position="66"/>
    </location>
</feature>
<dbReference type="NCBIfam" id="TIGR00413">
    <property type="entry name" value="rlpA"/>
    <property type="match status" value="1"/>
</dbReference>
<dbReference type="GO" id="GO:0071555">
    <property type="term" value="P:cell wall organization"/>
    <property type="evidence" value="ECO:0007669"/>
    <property type="project" value="UniProtKB-KW"/>
</dbReference>
<feature type="compositionally biased region" description="Pro residues" evidence="6">
    <location>
        <begin position="57"/>
        <end position="66"/>
    </location>
</feature>
<dbReference type="PANTHER" id="PTHR34183:SF1">
    <property type="entry name" value="ENDOLYTIC PEPTIDOGLYCAN TRANSGLYCOSYLASE RLPA"/>
    <property type="match status" value="1"/>
</dbReference>
<reference evidence="8" key="1">
    <citation type="submission" date="2019-01" db="EMBL/GenBank/DDBJ databases">
        <authorList>
            <consortium name="Genoscope - CEA"/>
            <person name="William W."/>
        </authorList>
    </citation>
    <scope>NUCLEOTIDE SEQUENCE</scope>
    <source>
        <strain evidence="8">CR-1</strain>
    </source>
</reference>
<dbReference type="PROSITE" id="PS51724">
    <property type="entry name" value="SPOR"/>
    <property type="match status" value="1"/>
</dbReference>
<dbReference type="InterPro" id="IPR012997">
    <property type="entry name" value="RplA"/>
</dbReference>
<dbReference type="GO" id="GO:0000270">
    <property type="term" value="P:peptidoglycan metabolic process"/>
    <property type="evidence" value="ECO:0007669"/>
    <property type="project" value="UniProtKB-UniRule"/>
</dbReference>